<evidence type="ECO:0000259" key="2">
    <source>
        <dbReference type="PROSITE" id="PS50181"/>
    </source>
</evidence>
<gene>
    <name evidence="3" type="ORF">Sango_1291500</name>
</gene>
<dbReference type="SUPFAM" id="SSF81383">
    <property type="entry name" value="F-box domain"/>
    <property type="match status" value="1"/>
</dbReference>
<dbReference type="Pfam" id="PF07734">
    <property type="entry name" value="FBA_1"/>
    <property type="match status" value="1"/>
</dbReference>
<dbReference type="InterPro" id="IPR050796">
    <property type="entry name" value="SCF_F-box_component"/>
</dbReference>
<evidence type="ECO:0000313" key="3">
    <source>
        <dbReference type="EMBL" id="KAK4398160.1"/>
    </source>
</evidence>
<evidence type="ECO:0000256" key="1">
    <source>
        <dbReference type="SAM" id="MobiDB-lite"/>
    </source>
</evidence>
<dbReference type="Pfam" id="PF00646">
    <property type="entry name" value="F-box"/>
    <property type="match status" value="1"/>
</dbReference>
<dbReference type="PANTHER" id="PTHR31672:SF6">
    <property type="entry name" value="F-BOX DOMAIN-CONTAINING PROTEIN"/>
    <property type="match status" value="1"/>
</dbReference>
<keyword evidence="4" id="KW-1185">Reference proteome</keyword>
<dbReference type="SUPFAM" id="SSF50965">
    <property type="entry name" value="Galactose oxidase, central domain"/>
    <property type="match status" value="1"/>
</dbReference>
<reference evidence="3" key="2">
    <citation type="journal article" date="2024" name="Plant">
        <title>Genomic evolution and insights into agronomic trait innovations of Sesamum species.</title>
        <authorList>
            <person name="Miao H."/>
            <person name="Wang L."/>
            <person name="Qu L."/>
            <person name="Liu H."/>
            <person name="Sun Y."/>
            <person name="Le M."/>
            <person name="Wang Q."/>
            <person name="Wei S."/>
            <person name="Zheng Y."/>
            <person name="Lin W."/>
            <person name="Duan Y."/>
            <person name="Cao H."/>
            <person name="Xiong S."/>
            <person name="Wang X."/>
            <person name="Wei L."/>
            <person name="Li C."/>
            <person name="Ma Q."/>
            <person name="Ju M."/>
            <person name="Zhao R."/>
            <person name="Li G."/>
            <person name="Mu C."/>
            <person name="Tian Q."/>
            <person name="Mei H."/>
            <person name="Zhang T."/>
            <person name="Gao T."/>
            <person name="Zhang H."/>
        </authorList>
    </citation>
    <scope>NUCLEOTIDE SEQUENCE</scope>
    <source>
        <strain evidence="3">K16</strain>
    </source>
</reference>
<comment type="caution">
    <text evidence="3">The sequence shown here is derived from an EMBL/GenBank/DDBJ whole genome shotgun (WGS) entry which is preliminary data.</text>
</comment>
<feature type="region of interest" description="Disordered" evidence="1">
    <location>
        <begin position="382"/>
        <end position="408"/>
    </location>
</feature>
<dbReference type="PROSITE" id="PS50181">
    <property type="entry name" value="FBOX"/>
    <property type="match status" value="1"/>
</dbReference>
<dbReference type="InterPro" id="IPR001810">
    <property type="entry name" value="F-box_dom"/>
</dbReference>
<dbReference type="PANTHER" id="PTHR31672">
    <property type="entry name" value="BNACNNG10540D PROTEIN"/>
    <property type="match status" value="1"/>
</dbReference>
<dbReference type="InterPro" id="IPR036047">
    <property type="entry name" value="F-box-like_dom_sf"/>
</dbReference>
<dbReference type="EMBL" id="JACGWL010000007">
    <property type="protein sequence ID" value="KAK4398160.1"/>
    <property type="molecule type" value="Genomic_DNA"/>
</dbReference>
<dbReference type="InterPro" id="IPR017451">
    <property type="entry name" value="F-box-assoc_interact_dom"/>
</dbReference>
<sequence>MSDYLPEEALTHILSRLPPKSLIKFRCVSKSWNSLISTPYFISLHAQQSALSNSRAHPVTDFIVRRYSKDEKAEIYSVHSDSAEFLEQNYVRIENPFRHMTRFYYRIVGSSNGVLCLSDDLFGHTHSIFLWNPVIRRKVALPLPKATFESTWPCMCVLGFGFDVQNGDFKVVRVAYAQVDYGYSVPPKVEVYTLSTGSWRRVGGKIPRSWMVDYFWTQAFVDGKVHWVAYRSKARQDEVENLIIVFDMSNEVFGELPLPDILTNELPFNLNAAVLDHSLAIYQCDARSWSKSCSIWVMKKYGDVESWSKQLHINVEEGFGTILGVRRNGDILLTARNGGLIAYNQDTKATMELGILGTKDSFYVCSHAESLALLIEGEEAREHPPTENLGQCGSSGDNDEDPYERVTKGEVRKQTSMLQYLTAMLEGWFM</sequence>
<dbReference type="Gene3D" id="1.20.1280.50">
    <property type="match status" value="1"/>
</dbReference>
<evidence type="ECO:0000313" key="4">
    <source>
        <dbReference type="Proteomes" id="UP001289374"/>
    </source>
</evidence>
<dbReference type="InterPro" id="IPR006527">
    <property type="entry name" value="F-box-assoc_dom_typ1"/>
</dbReference>
<dbReference type="InterPro" id="IPR011043">
    <property type="entry name" value="Gal_Oxase/kelch_b-propeller"/>
</dbReference>
<proteinExistence type="predicted"/>
<dbReference type="AlphaFoldDB" id="A0AAE1WRF3"/>
<name>A0AAE1WRF3_9LAMI</name>
<feature type="domain" description="F-box" evidence="2">
    <location>
        <begin position="1"/>
        <end position="44"/>
    </location>
</feature>
<dbReference type="SMART" id="SM00256">
    <property type="entry name" value="FBOX"/>
    <property type="match status" value="1"/>
</dbReference>
<dbReference type="Proteomes" id="UP001289374">
    <property type="component" value="Unassembled WGS sequence"/>
</dbReference>
<dbReference type="NCBIfam" id="TIGR01640">
    <property type="entry name" value="F_box_assoc_1"/>
    <property type="match status" value="1"/>
</dbReference>
<accession>A0AAE1WRF3</accession>
<reference evidence="3" key="1">
    <citation type="submission" date="2020-06" db="EMBL/GenBank/DDBJ databases">
        <authorList>
            <person name="Li T."/>
            <person name="Hu X."/>
            <person name="Zhang T."/>
            <person name="Song X."/>
            <person name="Zhang H."/>
            <person name="Dai N."/>
            <person name="Sheng W."/>
            <person name="Hou X."/>
            <person name="Wei L."/>
        </authorList>
    </citation>
    <scope>NUCLEOTIDE SEQUENCE</scope>
    <source>
        <strain evidence="3">K16</strain>
        <tissue evidence="3">Leaf</tissue>
    </source>
</reference>
<dbReference type="CDD" id="cd22157">
    <property type="entry name" value="F-box_AtFBW1-like"/>
    <property type="match status" value="1"/>
</dbReference>
<organism evidence="3 4">
    <name type="scientific">Sesamum angolense</name>
    <dbReference type="NCBI Taxonomy" id="2727404"/>
    <lineage>
        <taxon>Eukaryota</taxon>
        <taxon>Viridiplantae</taxon>
        <taxon>Streptophyta</taxon>
        <taxon>Embryophyta</taxon>
        <taxon>Tracheophyta</taxon>
        <taxon>Spermatophyta</taxon>
        <taxon>Magnoliopsida</taxon>
        <taxon>eudicotyledons</taxon>
        <taxon>Gunneridae</taxon>
        <taxon>Pentapetalae</taxon>
        <taxon>asterids</taxon>
        <taxon>lamiids</taxon>
        <taxon>Lamiales</taxon>
        <taxon>Pedaliaceae</taxon>
        <taxon>Sesamum</taxon>
    </lineage>
</organism>
<protein>
    <submittedName>
        <fullName evidence="3">F-box protein</fullName>
    </submittedName>
</protein>